<reference evidence="2 3" key="1">
    <citation type="journal article" date="2018" name="Evol. Lett.">
        <title>Horizontal gene cluster transfer increased hallucinogenic mushroom diversity.</title>
        <authorList>
            <person name="Reynolds H.T."/>
            <person name="Vijayakumar V."/>
            <person name="Gluck-Thaler E."/>
            <person name="Korotkin H.B."/>
            <person name="Matheny P.B."/>
            <person name="Slot J.C."/>
        </authorList>
    </citation>
    <scope>NUCLEOTIDE SEQUENCE [LARGE SCALE GENOMIC DNA]</scope>
    <source>
        <strain evidence="2 3">2631</strain>
    </source>
</reference>
<dbReference type="InParanoid" id="A0A409VTF0"/>
<organism evidence="2 3">
    <name type="scientific">Psilocybe cyanescens</name>
    <dbReference type="NCBI Taxonomy" id="93625"/>
    <lineage>
        <taxon>Eukaryota</taxon>
        <taxon>Fungi</taxon>
        <taxon>Dikarya</taxon>
        <taxon>Basidiomycota</taxon>
        <taxon>Agaricomycotina</taxon>
        <taxon>Agaricomycetes</taxon>
        <taxon>Agaricomycetidae</taxon>
        <taxon>Agaricales</taxon>
        <taxon>Agaricineae</taxon>
        <taxon>Strophariaceae</taxon>
        <taxon>Psilocybe</taxon>
    </lineage>
</organism>
<evidence type="ECO:0000313" key="2">
    <source>
        <dbReference type="EMBL" id="PPQ69551.1"/>
    </source>
</evidence>
<name>A0A409VTF0_PSICY</name>
<feature type="signal peptide" evidence="1">
    <location>
        <begin position="1"/>
        <end position="20"/>
    </location>
</feature>
<dbReference type="EMBL" id="NHYD01003931">
    <property type="protein sequence ID" value="PPQ69551.1"/>
    <property type="molecule type" value="Genomic_DNA"/>
</dbReference>
<accession>A0A409VTF0</accession>
<dbReference type="Proteomes" id="UP000283269">
    <property type="component" value="Unassembled WGS sequence"/>
</dbReference>
<feature type="chain" id="PRO_5019553593" evidence="1">
    <location>
        <begin position="21"/>
        <end position="200"/>
    </location>
</feature>
<keyword evidence="1" id="KW-0732">Signal</keyword>
<evidence type="ECO:0000256" key="1">
    <source>
        <dbReference type="SAM" id="SignalP"/>
    </source>
</evidence>
<keyword evidence="3" id="KW-1185">Reference proteome</keyword>
<dbReference type="AlphaFoldDB" id="A0A409VTF0"/>
<gene>
    <name evidence="2" type="ORF">CVT25_000868</name>
</gene>
<proteinExistence type="predicted"/>
<dbReference type="OrthoDB" id="10382804at2759"/>
<sequence>MKFSILATVCIAYFATVASSYPVSKSSADLASHTGSKERDVIPIDNLVAARSLDILEDDLSARGLWDVVKSMRKETPAEKARRKEFKAQVKSNKKFQDAAGKVISAQAKKDMGGKDYKNANINMTWQSYKGSGGEYERRAKKHLEELVKKDWMKKKNQQGARHADLSIEVLKSGRIMGQVRYNNAPNAVPQSSNTFLWDA</sequence>
<evidence type="ECO:0000313" key="3">
    <source>
        <dbReference type="Proteomes" id="UP000283269"/>
    </source>
</evidence>
<protein>
    <submittedName>
        <fullName evidence="2">Uncharacterized protein</fullName>
    </submittedName>
</protein>
<comment type="caution">
    <text evidence="2">The sequence shown here is derived from an EMBL/GenBank/DDBJ whole genome shotgun (WGS) entry which is preliminary data.</text>
</comment>